<dbReference type="InterPro" id="IPR005482">
    <property type="entry name" value="Biotin_COase_C"/>
</dbReference>
<keyword evidence="4" id="KW-0067">ATP-binding</keyword>
<name>A0ABT5JLF8_RHOTP</name>
<dbReference type="PANTHER" id="PTHR48095:SF2">
    <property type="entry name" value="BIOTIN CARBOXYLASE, CHLOROPLASTIC"/>
    <property type="match status" value="1"/>
</dbReference>
<gene>
    <name evidence="7" type="ORF">PQJ73_30460</name>
</gene>
<dbReference type="InterPro" id="IPR011054">
    <property type="entry name" value="Rudment_hybrid_motif"/>
</dbReference>
<reference evidence="7" key="2">
    <citation type="submission" date="2023-02" db="EMBL/GenBank/DDBJ databases">
        <authorList>
            <person name="Rayyan A."/>
            <person name="Meyer T."/>
            <person name="Kyndt J.A."/>
        </authorList>
    </citation>
    <scope>NUCLEOTIDE SEQUENCE</scope>
    <source>
        <strain evidence="7">DSM 9987</strain>
    </source>
</reference>
<dbReference type="InterPro" id="IPR051602">
    <property type="entry name" value="ACC_Biotin_Carboxylase"/>
</dbReference>
<dbReference type="SMART" id="SM00878">
    <property type="entry name" value="Biotin_carb_C"/>
    <property type="match status" value="1"/>
</dbReference>
<keyword evidence="2 7" id="KW-0436">Ligase</keyword>
<dbReference type="PROSITE" id="PS50979">
    <property type="entry name" value="BC"/>
    <property type="match status" value="1"/>
</dbReference>
<dbReference type="InterPro" id="IPR011764">
    <property type="entry name" value="Biotin_carboxylation_dom"/>
</dbReference>
<reference evidence="7" key="1">
    <citation type="journal article" date="2023" name="Microbiol Resour">
        <title>Genome Sequences of Rhodoplanes serenus and Two Thermotolerant Strains, Rhodoplanes tepidamans and 'Rhodoplanes cryptolactis,' Further Refine the Genus.</title>
        <authorList>
            <person name="Rayyan A.A."/>
            <person name="Kyndt J.A."/>
        </authorList>
    </citation>
    <scope>NUCLEOTIDE SEQUENCE</scope>
    <source>
        <strain evidence="7">DSM 9987</strain>
    </source>
</reference>
<evidence type="ECO:0000256" key="3">
    <source>
        <dbReference type="ARBA" id="ARBA00022741"/>
    </source>
</evidence>
<dbReference type="Gene3D" id="3.30.470.20">
    <property type="entry name" value="ATP-grasp fold, B domain"/>
    <property type="match status" value="1"/>
</dbReference>
<keyword evidence="8" id="KW-1185">Reference proteome</keyword>
<evidence type="ECO:0000313" key="7">
    <source>
        <dbReference type="EMBL" id="MDC7790024.1"/>
    </source>
</evidence>
<dbReference type="SUPFAM" id="SSF51246">
    <property type="entry name" value="Rudiment single hybrid motif"/>
    <property type="match status" value="1"/>
</dbReference>
<proteinExistence type="predicted"/>
<evidence type="ECO:0000256" key="5">
    <source>
        <dbReference type="ARBA" id="ARBA00048600"/>
    </source>
</evidence>
<comment type="caution">
    <text evidence="7">The sequence shown here is derived from an EMBL/GenBank/DDBJ whole genome shotgun (WGS) entry which is preliminary data.</text>
</comment>
<accession>A0ABT5JLF8</accession>
<dbReference type="Proteomes" id="UP001165652">
    <property type="component" value="Unassembled WGS sequence"/>
</dbReference>
<feature type="domain" description="Biotin carboxylation" evidence="6">
    <location>
        <begin position="1"/>
        <end position="68"/>
    </location>
</feature>
<evidence type="ECO:0000259" key="6">
    <source>
        <dbReference type="PROSITE" id="PS50979"/>
    </source>
</evidence>
<evidence type="ECO:0000256" key="4">
    <source>
        <dbReference type="ARBA" id="ARBA00022840"/>
    </source>
</evidence>
<organism evidence="7 8">
    <name type="scientific">Rhodoplanes tepidamans</name>
    <name type="common">Rhodoplanes cryptolactis</name>
    <dbReference type="NCBI Taxonomy" id="200616"/>
    <lineage>
        <taxon>Bacteria</taxon>
        <taxon>Pseudomonadati</taxon>
        <taxon>Pseudomonadota</taxon>
        <taxon>Alphaproteobacteria</taxon>
        <taxon>Hyphomicrobiales</taxon>
        <taxon>Nitrobacteraceae</taxon>
        <taxon>Rhodoplanes</taxon>
    </lineage>
</organism>
<protein>
    <recommendedName>
        <fullName evidence="1">biotin carboxylase</fullName>
        <ecNumber evidence="1">6.3.4.14</ecNumber>
    </recommendedName>
</protein>
<comment type="catalytic activity">
    <reaction evidence="5">
        <text>N(6)-biotinyl-L-lysyl-[protein] + hydrogencarbonate + ATP = N(6)-carboxybiotinyl-L-lysyl-[protein] + ADP + phosphate + H(+)</text>
        <dbReference type="Rhea" id="RHEA:13501"/>
        <dbReference type="Rhea" id="RHEA-COMP:10505"/>
        <dbReference type="Rhea" id="RHEA-COMP:10506"/>
        <dbReference type="ChEBI" id="CHEBI:15378"/>
        <dbReference type="ChEBI" id="CHEBI:17544"/>
        <dbReference type="ChEBI" id="CHEBI:30616"/>
        <dbReference type="ChEBI" id="CHEBI:43474"/>
        <dbReference type="ChEBI" id="CHEBI:83144"/>
        <dbReference type="ChEBI" id="CHEBI:83145"/>
        <dbReference type="ChEBI" id="CHEBI:456216"/>
        <dbReference type="EC" id="6.3.4.14"/>
    </reaction>
</comment>
<dbReference type="PANTHER" id="PTHR48095">
    <property type="entry name" value="PYRUVATE CARBOXYLASE SUBUNIT A"/>
    <property type="match status" value="1"/>
</dbReference>
<dbReference type="EC" id="6.3.4.14" evidence="1"/>
<sequence length="74" mass="8524">ACYHDSLLGKLIVHGKSRAECLMRLRRVIDEFVVDGIEATLPLFRVLVRDKDILDGSYHIHWLEQFLARGGMDD</sequence>
<feature type="non-terminal residue" evidence="7">
    <location>
        <position position="1"/>
    </location>
</feature>
<dbReference type="Pfam" id="PF02785">
    <property type="entry name" value="Biotin_carb_C"/>
    <property type="match status" value="1"/>
</dbReference>
<keyword evidence="3" id="KW-0547">Nucleotide-binding</keyword>
<evidence type="ECO:0000313" key="8">
    <source>
        <dbReference type="Proteomes" id="UP001165652"/>
    </source>
</evidence>
<evidence type="ECO:0000256" key="1">
    <source>
        <dbReference type="ARBA" id="ARBA00013263"/>
    </source>
</evidence>
<dbReference type="GO" id="GO:0003989">
    <property type="term" value="F:acetyl-CoA carboxylase activity"/>
    <property type="evidence" value="ECO:0007669"/>
    <property type="project" value="UniProtKB-EC"/>
</dbReference>
<dbReference type="EMBL" id="JAQQLI010000110">
    <property type="protein sequence ID" value="MDC7790024.1"/>
    <property type="molecule type" value="Genomic_DNA"/>
</dbReference>
<evidence type="ECO:0000256" key="2">
    <source>
        <dbReference type="ARBA" id="ARBA00022598"/>
    </source>
</evidence>